<evidence type="ECO:0000256" key="1">
    <source>
        <dbReference type="ARBA" id="ARBA00001961"/>
    </source>
</evidence>
<keyword evidence="3" id="KW-0223">Dioxygenase</keyword>
<feature type="chain" id="PRO_5012935324" description="Fe2OG dioxygenase domain-containing protein" evidence="6">
    <location>
        <begin position="21"/>
        <end position="299"/>
    </location>
</feature>
<dbReference type="PROSITE" id="PS51471">
    <property type="entry name" value="FE2OG_OXY"/>
    <property type="match status" value="1"/>
</dbReference>
<keyword evidence="4" id="KW-0560">Oxidoreductase</keyword>
<dbReference type="PANTHER" id="PTHR10869">
    <property type="entry name" value="PROLYL 4-HYDROXYLASE ALPHA SUBUNIT"/>
    <property type="match status" value="1"/>
</dbReference>
<feature type="domain" description="Fe2OG dioxygenase" evidence="7">
    <location>
        <begin position="126"/>
        <end position="256"/>
    </location>
</feature>
<feature type="signal peptide" evidence="6">
    <location>
        <begin position="1"/>
        <end position="20"/>
    </location>
</feature>
<dbReference type="AlphaFoldDB" id="A0A1V6UQY4"/>
<dbReference type="InterPro" id="IPR005123">
    <property type="entry name" value="Oxoglu/Fe-dep_dioxygenase_dom"/>
</dbReference>
<dbReference type="InterPro" id="IPR044862">
    <property type="entry name" value="Pro_4_hyd_alph_FE2OG_OXY"/>
</dbReference>
<evidence type="ECO:0000313" key="8">
    <source>
        <dbReference type="EMBL" id="OQE40817.1"/>
    </source>
</evidence>
<dbReference type="GO" id="GO:0004656">
    <property type="term" value="F:procollagen-proline 4-dioxygenase activity"/>
    <property type="evidence" value="ECO:0007669"/>
    <property type="project" value="TreeGrafter"/>
</dbReference>
<keyword evidence="2" id="KW-0479">Metal-binding</keyword>
<dbReference type="SMART" id="SM00702">
    <property type="entry name" value="P4Hc"/>
    <property type="match status" value="1"/>
</dbReference>
<keyword evidence="9" id="KW-1185">Reference proteome</keyword>
<dbReference type="EMBL" id="MDDG01000005">
    <property type="protein sequence ID" value="OQE40817.1"/>
    <property type="molecule type" value="Genomic_DNA"/>
</dbReference>
<comment type="cofactor">
    <cofactor evidence="1">
        <name>L-ascorbate</name>
        <dbReference type="ChEBI" id="CHEBI:38290"/>
    </cofactor>
</comment>
<evidence type="ECO:0000256" key="6">
    <source>
        <dbReference type="SAM" id="SignalP"/>
    </source>
</evidence>
<dbReference type="Gene3D" id="2.60.120.620">
    <property type="entry name" value="q2cbj1_9rhob like domain"/>
    <property type="match status" value="1"/>
</dbReference>
<accession>A0A1V6UQY4</accession>
<dbReference type="Proteomes" id="UP000191500">
    <property type="component" value="Unassembled WGS sequence"/>
</dbReference>
<dbReference type="GO" id="GO:0031418">
    <property type="term" value="F:L-ascorbic acid binding"/>
    <property type="evidence" value="ECO:0007669"/>
    <property type="project" value="InterPro"/>
</dbReference>
<protein>
    <recommendedName>
        <fullName evidence="7">Fe2OG dioxygenase domain-containing protein</fullName>
    </recommendedName>
</protein>
<gene>
    <name evidence="8" type="ORF">PENCOP_c005G03183</name>
</gene>
<proteinExistence type="predicted"/>
<dbReference type="GO" id="GO:0005783">
    <property type="term" value="C:endoplasmic reticulum"/>
    <property type="evidence" value="ECO:0007669"/>
    <property type="project" value="TreeGrafter"/>
</dbReference>
<comment type="caution">
    <text evidence="8">The sequence shown here is derived from an EMBL/GenBank/DDBJ whole genome shotgun (WGS) entry which is preliminary data.</text>
</comment>
<reference evidence="9" key="1">
    <citation type="journal article" date="2017" name="Nat. Microbiol.">
        <title>Global analysis of biosynthetic gene clusters reveals vast potential of secondary metabolite production in Penicillium species.</title>
        <authorList>
            <person name="Nielsen J.C."/>
            <person name="Grijseels S."/>
            <person name="Prigent S."/>
            <person name="Ji B."/>
            <person name="Dainat J."/>
            <person name="Nielsen K.F."/>
            <person name="Frisvad J.C."/>
            <person name="Workman M."/>
            <person name="Nielsen J."/>
        </authorList>
    </citation>
    <scope>NUCLEOTIDE SEQUENCE [LARGE SCALE GENOMIC DNA]</scope>
    <source>
        <strain evidence="9">IBT 31321</strain>
    </source>
</reference>
<dbReference type="STRING" id="36646.A0A1V6UQY4"/>
<evidence type="ECO:0000256" key="5">
    <source>
        <dbReference type="ARBA" id="ARBA00023004"/>
    </source>
</evidence>
<evidence type="ECO:0000256" key="2">
    <source>
        <dbReference type="ARBA" id="ARBA00022723"/>
    </source>
</evidence>
<sequence>MGILNRALLIAAVPILATIGKQIVFYQDDATVLTKCADQRYSTEILSVDPLIIHIDNFVNEQEIDYLMHVGEPLFRASQLFDDTQVRSVDTPYRSSSTAFMPYNDPVCHCVGQRALKFLGFIEHGEYETLQLVRYYPGQEYNLHSDWLHRPKLSRSPRDEGKEYNRLGSFFTYLGGNATGGETYFPFVNGATLNADGRKYAIPASGQGLVVKPTKGSALFWMNLHASNGTGDERTLHAGLPVHSGVKYGMNVWTKHYKSSPIIGPYESREDQPDDLNQEILSERGVLSDLAKSLKHDSE</sequence>
<dbReference type="PANTHER" id="PTHR10869:SF242">
    <property type="entry name" value="PROLYL 4-HYDROXYLASE ALPHA SUBUNIT DOMAIN-CONTAINING PROTEIN"/>
    <property type="match status" value="1"/>
</dbReference>
<evidence type="ECO:0000256" key="3">
    <source>
        <dbReference type="ARBA" id="ARBA00022964"/>
    </source>
</evidence>
<keyword evidence="6" id="KW-0732">Signal</keyword>
<dbReference type="Pfam" id="PF13640">
    <property type="entry name" value="2OG-FeII_Oxy_3"/>
    <property type="match status" value="1"/>
</dbReference>
<name>A0A1V6UQY4_9EURO</name>
<dbReference type="InterPro" id="IPR006620">
    <property type="entry name" value="Pro_4_hyd_alph"/>
</dbReference>
<dbReference type="InterPro" id="IPR045054">
    <property type="entry name" value="P4HA-like"/>
</dbReference>
<organism evidence="8 9">
    <name type="scientific">Penicillium coprophilum</name>
    <dbReference type="NCBI Taxonomy" id="36646"/>
    <lineage>
        <taxon>Eukaryota</taxon>
        <taxon>Fungi</taxon>
        <taxon>Dikarya</taxon>
        <taxon>Ascomycota</taxon>
        <taxon>Pezizomycotina</taxon>
        <taxon>Eurotiomycetes</taxon>
        <taxon>Eurotiomycetidae</taxon>
        <taxon>Eurotiales</taxon>
        <taxon>Aspergillaceae</taxon>
        <taxon>Penicillium</taxon>
    </lineage>
</organism>
<evidence type="ECO:0000313" key="9">
    <source>
        <dbReference type="Proteomes" id="UP000191500"/>
    </source>
</evidence>
<keyword evidence="5" id="KW-0408">Iron</keyword>
<evidence type="ECO:0000259" key="7">
    <source>
        <dbReference type="PROSITE" id="PS51471"/>
    </source>
</evidence>
<dbReference type="GO" id="GO:0005506">
    <property type="term" value="F:iron ion binding"/>
    <property type="evidence" value="ECO:0007669"/>
    <property type="project" value="InterPro"/>
</dbReference>
<evidence type="ECO:0000256" key="4">
    <source>
        <dbReference type="ARBA" id="ARBA00023002"/>
    </source>
</evidence>